<dbReference type="RefSeq" id="WP_023660019.1">
    <property type="nucleotide sequence ID" value="NZ_CM002299.1"/>
</dbReference>
<keyword evidence="5" id="KW-0997">Cell inner membrane</keyword>
<keyword evidence="6 11" id="KW-0812">Transmembrane</keyword>
<evidence type="ECO:0000256" key="1">
    <source>
        <dbReference type="ARBA" id="ARBA00004377"/>
    </source>
</evidence>
<evidence type="ECO:0000256" key="10">
    <source>
        <dbReference type="ARBA" id="ARBA00030775"/>
    </source>
</evidence>
<dbReference type="InterPro" id="IPR045584">
    <property type="entry name" value="Pilin-like"/>
</dbReference>
<sequence>MPTSATGSSPSTAPGHSSWNARGFSLVELLVALAIAGMIMAAAVPSSVRFYEGMQRRQAVRDAVTLLASAREQALSSGRVQDVNVRPSSRRIWYGKRNHTLPDGLRITVHGAAELNREDIGVIRFYPDGSASGGGVDIAREDGSGTRISVDWLVGRVRQSALTPG</sequence>
<comment type="caution">
    <text evidence="13">The sequence shown here is derived from an EMBL/GenBank/DDBJ whole genome shotgun (WGS) entry which is preliminary data.</text>
</comment>
<dbReference type="NCBIfam" id="TIGR02532">
    <property type="entry name" value="IV_pilin_GFxxxE"/>
    <property type="match status" value="1"/>
</dbReference>
<dbReference type="GO" id="GO:0005886">
    <property type="term" value="C:plasma membrane"/>
    <property type="evidence" value="ECO:0007669"/>
    <property type="project" value="UniProtKB-SubCell"/>
</dbReference>
<organism evidence="13 14">
    <name type="scientific">Congregibacter litoralis KT71</name>
    <dbReference type="NCBI Taxonomy" id="314285"/>
    <lineage>
        <taxon>Bacteria</taxon>
        <taxon>Pseudomonadati</taxon>
        <taxon>Pseudomonadota</taxon>
        <taxon>Gammaproteobacteria</taxon>
        <taxon>Cellvibrionales</taxon>
        <taxon>Halieaceae</taxon>
        <taxon>Congregibacter</taxon>
    </lineage>
</organism>
<dbReference type="EMBL" id="AAOA02000002">
    <property type="protein sequence ID" value="EAQ98322.2"/>
    <property type="molecule type" value="Genomic_DNA"/>
</dbReference>
<dbReference type="AlphaFoldDB" id="A4A5M5"/>
<comment type="similarity">
    <text evidence="9">Belongs to the GSP H family.</text>
</comment>
<evidence type="ECO:0000259" key="12">
    <source>
        <dbReference type="Pfam" id="PF12019"/>
    </source>
</evidence>
<dbReference type="PROSITE" id="PS00409">
    <property type="entry name" value="PROKAR_NTER_METHYL"/>
    <property type="match status" value="1"/>
</dbReference>
<evidence type="ECO:0000256" key="4">
    <source>
        <dbReference type="ARBA" id="ARBA00022481"/>
    </source>
</evidence>
<dbReference type="Pfam" id="PF07963">
    <property type="entry name" value="N_methyl"/>
    <property type="match status" value="1"/>
</dbReference>
<dbReference type="eggNOG" id="COG4970">
    <property type="taxonomic scope" value="Bacteria"/>
</dbReference>
<comment type="subcellular location">
    <subcellularLocation>
        <location evidence="1">Cell inner membrane</location>
        <topology evidence="1">Single-pass membrane protein</topology>
    </subcellularLocation>
</comment>
<keyword evidence="7 11" id="KW-1133">Transmembrane helix</keyword>
<dbReference type="HOGENOM" id="CLU_123291_1_0_6"/>
<name>A4A5M5_9GAMM</name>
<dbReference type="InterPro" id="IPR012902">
    <property type="entry name" value="N_methyl_site"/>
</dbReference>
<evidence type="ECO:0000256" key="6">
    <source>
        <dbReference type="ARBA" id="ARBA00022692"/>
    </source>
</evidence>
<evidence type="ECO:0000256" key="3">
    <source>
        <dbReference type="ARBA" id="ARBA00022475"/>
    </source>
</evidence>
<accession>A4A5M5</accession>
<reference evidence="13 14" key="1">
    <citation type="journal article" date="2007" name="Proc. Natl. Acad. Sci. U.S.A.">
        <title>Characterization of a marine gammaproteobacterium capable of aerobic anoxygenic photosynthesis.</title>
        <authorList>
            <person name="Fuchs B.M."/>
            <person name="Spring S."/>
            <person name="Teeling H."/>
            <person name="Quast C."/>
            <person name="Wulf J."/>
            <person name="Schattenhofer M."/>
            <person name="Yan S."/>
            <person name="Ferriera S."/>
            <person name="Johnson J."/>
            <person name="Glockner F.O."/>
            <person name="Amann R."/>
        </authorList>
    </citation>
    <scope>NUCLEOTIDE SEQUENCE [LARGE SCALE GENOMIC DNA]</scope>
    <source>
        <strain evidence="13">KT71</strain>
    </source>
</reference>
<feature type="domain" description="General secretion pathway GspH" evidence="12">
    <location>
        <begin position="59"/>
        <end position="152"/>
    </location>
</feature>
<evidence type="ECO:0000256" key="8">
    <source>
        <dbReference type="ARBA" id="ARBA00023136"/>
    </source>
</evidence>
<gene>
    <name evidence="13" type="ORF">KT71_00055</name>
</gene>
<dbReference type="Gene3D" id="3.30.700.10">
    <property type="entry name" value="Glycoprotein, Type 4 Pilin"/>
    <property type="match status" value="1"/>
</dbReference>
<keyword evidence="14" id="KW-1185">Reference proteome</keyword>
<evidence type="ECO:0000256" key="9">
    <source>
        <dbReference type="ARBA" id="ARBA00025772"/>
    </source>
</evidence>
<keyword evidence="8 11" id="KW-0472">Membrane</keyword>
<feature type="transmembrane region" description="Helical" evidence="11">
    <location>
        <begin position="29"/>
        <end position="51"/>
    </location>
</feature>
<proteinExistence type="inferred from homology"/>
<dbReference type="InterPro" id="IPR022346">
    <property type="entry name" value="T2SS_GspH"/>
</dbReference>
<evidence type="ECO:0000256" key="11">
    <source>
        <dbReference type="SAM" id="Phobius"/>
    </source>
</evidence>
<keyword evidence="3" id="KW-1003">Cell membrane</keyword>
<protein>
    <recommendedName>
        <fullName evidence="2">Type II secretion system protein H</fullName>
    </recommendedName>
    <alternativeName>
        <fullName evidence="10">General secretion pathway protein H</fullName>
    </alternativeName>
</protein>
<evidence type="ECO:0000256" key="7">
    <source>
        <dbReference type="ARBA" id="ARBA00022989"/>
    </source>
</evidence>
<keyword evidence="4" id="KW-0488">Methylation</keyword>
<evidence type="ECO:0000256" key="5">
    <source>
        <dbReference type="ARBA" id="ARBA00022519"/>
    </source>
</evidence>
<evidence type="ECO:0000313" key="13">
    <source>
        <dbReference type="EMBL" id="EAQ98322.2"/>
    </source>
</evidence>
<dbReference type="SUPFAM" id="SSF54523">
    <property type="entry name" value="Pili subunits"/>
    <property type="match status" value="1"/>
</dbReference>
<dbReference type="Pfam" id="PF12019">
    <property type="entry name" value="GspH"/>
    <property type="match status" value="1"/>
</dbReference>
<dbReference type="GO" id="GO:0015628">
    <property type="term" value="P:protein secretion by the type II secretion system"/>
    <property type="evidence" value="ECO:0007669"/>
    <property type="project" value="InterPro"/>
</dbReference>
<dbReference type="Proteomes" id="UP000019205">
    <property type="component" value="Chromosome"/>
</dbReference>
<reference evidence="13 14" key="2">
    <citation type="journal article" date="2009" name="PLoS ONE">
        <title>The photosynthetic apparatus and its regulation in the aerobic gammaproteobacterium Congregibacter litoralis gen. nov., sp. nov.</title>
        <authorList>
            <person name="Spring S."/>
            <person name="Lunsdorf H."/>
            <person name="Fuchs B.M."/>
            <person name="Tindall B.J."/>
        </authorList>
    </citation>
    <scope>NUCLEOTIDE SEQUENCE [LARGE SCALE GENOMIC DNA]</scope>
    <source>
        <strain evidence="13">KT71</strain>
    </source>
</reference>
<dbReference type="STRING" id="314285.KT71_00055"/>
<evidence type="ECO:0000313" key="14">
    <source>
        <dbReference type="Proteomes" id="UP000019205"/>
    </source>
</evidence>
<evidence type="ECO:0000256" key="2">
    <source>
        <dbReference type="ARBA" id="ARBA00021549"/>
    </source>
</evidence>
<dbReference type="OrthoDB" id="8481584at2"/>
<dbReference type="GO" id="GO:0015627">
    <property type="term" value="C:type II protein secretion system complex"/>
    <property type="evidence" value="ECO:0007669"/>
    <property type="project" value="InterPro"/>
</dbReference>